<evidence type="ECO:0000313" key="1">
    <source>
        <dbReference type="EMBL" id="JAD60067.1"/>
    </source>
</evidence>
<dbReference type="EMBL" id="GBRH01237828">
    <property type="protein sequence ID" value="JAD60067.1"/>
    <property type="molecule type" value="Transcribed_RNA"/>
</dbReference>
<sequence length="21" mass="2349">MVTALSEYARPVFHPGLSIIF</sequence>
<reference evidence="1" key="2">
    <citation type="journal article" date="2015" name="Data Brief">
        <title>Shoot transcriptome of the giant reed, Arundo donax.</title>
        <authorList>
            <person name="Barrero R.A."/>
            <person name="Guerrero F.D."/>
            <person name="Moolhuijzen P."/>
            <person name="Goolsby J.A."/>
            <person name="Tidwell J."/>
            <person name="Bellgard S.E."/>
            <person name="Bellgard M.I."/>
        </authorList>
    </citation>
    <scope>NUCLEOTIDE SEQUENCE</scope>
    <source>
        <tissue evidence="1">Shoot tissue taken approximately 20 cm above the soil surface</tissue>
    </source>
</reference>
<name>A0A0A9BLD6_ARUDO</name>
<proteinExistence type="predicted"/>
<reference evidence="1" key="1">
    <citation type="submission" date="2014-09" db="EMBL/GenBank/DDBJ databases">
        <authorList>
            <person name="Magalhaes I.L.F."/>
            <person name="Oliveira U."/>
            <person name="Santos F.R."/>
            <person name="Vidigal T.H.D.A."/>
            <person name="Brescovit A.D."/>
            <person name="Santos A.J."/>
        </authorList>
    </citation>
    <scope>NUCLEOTIDE SEQUENCE</scope>
    <source>
        <tissue evidence="1">Shoot tissue taken approximately 20 cm above the soil surface</tissue>
    </source>
</reference>
<organism evidence="1">
    <name type="scientific">Arundo donax</name>
    <name type="common">Giant reed</name>
    <name type="synonym">Donax arundinaceus</name>
    <dbReference type="NCBI Taxonomy" id="35708"/>
    <lineage>
        <taxon>Eukaryota</taxon>
        <taxon>Viridiplantae</taxon>
        <taxon>Streptophyta</taxon>
        <taxon>Embryophyta</taxon>
        <taxon>Tracheophyta</taxon>
        <taxon>Spermatophyta</taxon>
        <taxon>Magnoliopsida</taxon>
        <taxon>Liliopsida</taxon>
        <taxon>Poales</taxon>
        <taxon>Poaceae</taxon>
        <taxon>PACMAD clade</taxon>
        <taxon>Arundinoideae</taxon>
        <taxon>Arundineae</taxon>
        <taxon>Arundo</taxon>
    </lineage>
</organism>
<protein>
    <submittedName>
        <fullName evidence="1">Uncharacterized protein</fullName>
    </submittedName>
</protein>
<dbReference type="AlphaFoldDB" id="A0A0A9BLD6"/>
<accession>A0A0A9BLD6</accession>